<protein>
    <submittedName>
        <fullName evidence="2">cAMP-binding protein</fullName>
    </submittedName>
</protein>
<organism evidence="2 3">
    <name type="scientific">Brachyspira hampsonii 30446</name>
    <dbReference type="NCBI Taxonomy" id="1289135"/>
    <lineage>
        <taxon>Bacteria</taxon>
        <taxon>Pseudomonadati</taxon>
        <taxon>Spirochaetota</taxon>
        <taxon>Spirochaetia</taxon>
        <taxon>Brachyspirales</taxon>
        <taxon>Brachyspiraceae</taxon>
        <taxon>Brachyspira</taxon>
    </lineage>
</organism>
<dbReference type="InterPro" id="IPR000595">
    <property type="entry name" value="cNMP-bd_dom"/>
</dbReference>
<dbReference type="PANTHER" id="PTHR24567">
    <property type="entry name" value="CRP FAMILY TRANSCRIPTIONAL REGULATORY PROTEIN"/>
    <property type="match status" value="1"/>
</dbReference>
<gene>
    <name evidence="2" type="ORF">A966_12216</name>
</gene>
<dbReference type="STRING" id="1289135.A966_12216"/>
<reference evidence="2 3" key="1">
    <citation type="submission" date="2012-07" db="EMBL/GenBank/DDBJ databases">
        <title>Genome sequence of Brachyspira sp. 30446, isolated from a pig with mucohaemorrhagic colitis.</title>
        <authorList>
            <person name="Rubin J.E."/>
            <person name="Fernando C."/>
            <person name="Harding J.C.S."/>
            <person name="Hill J.E."/>
        </authorList>
    </citation>
    <scope>NUCLEOTIDE SEQUENCE [LARGE SCALE GENOMIC DNA]</scope>
    <source>
        <strain evidence="2 3">30446</strain>
    </source>
</reference>
<dbReference type="GO" id="GO:0003700">
    <property type="term" value="F:DNA-binding transcription factor activity"/>
    <property type="evidence" value="ECO:0007669"/>
    <property type="project" value="TreeGrafter"/>
</dbReference>
<sequence>MINFNVLEFKKDSAIFVAGENARDVFYIIKEGVVVDKNYVIENTNFEFTSGDIIGIVPAILSEPYYSTAIAETDVQLVEIHASDIYNIEDTKIIEKIYKHLIKFMEIWLGKYFYKLSESLNIESYKEDDAFEIANIYNNNGYKSAALYMYKKIIEMFPNEDHTEINNKINEIENNYDIKPPLEIDHNLKEYKSGTCIFSELESKTNLYVIRDGKVGVYSVFNGKIITRIIFKSGNIIGYKPIFGNKLLLTTCIVLEDTILQTINKEDFLKLASNNTKLQYHLVNIMARRTYNTIIKSYSITIKSSVGKFYSMVYSFVKTELLFDKNIDFLELSYTIKDICTMVGIENTNYIKSEMNKNKVILFSSDERIIIPNIKNFFNEYDMYRKRNSTPNISQ</sequence>
<dbReference type="Gene3D" id="2.60.120.10">
    <property type="entry name" value="Jelly Rolls"/>
    <property type="match status" value="2"/>
</dbReference>
<dbReference type="RefSeq" id="WP_008725834.1">
    <property type="nucleotide sequence ID" value="NZ_JH994111.1"/>
</dbReference>
<dbReference type="PROSITE" id="PS50042">
    <property type="entry name" value="CNMP_BINDING_3"/>
    <property type="match status" value="2"/>
</dbReference>
<name>A0A2U4F9Z9_9SPIR</name>
<dbReference type="InterPro" id="IPR018490">
    <property type="entry name" value="cNMP-bd_dom_sf"/>
</dbReference>
<dbReference type="InterPro" id="IPR050397">
    <property type="entry name" value="Env_Response_Regulators"/>
</dbReference>
<dbReference type="SUPFAM" id="SSF51206">
    <property type="entry name" value="cAMP-binding domain-like"/>
    <property type="match status" value="2"/>
</dbReference>
<dbReference type="GeneID" id="66488845"/>
<feature type="domain" description="Cyclic nucleotide-binding" evidence="1">
    <location>
        <begin position="189"/>
        <end position="289"/>
    </location>
</feature>
<evidence type="ECO:0000313" key="2">
    <source>
        <dbReference type="EMBL" id="EKV56124.1"/>
    </source>
</evidence>
<dbReference type="Pfam" id="PF00027">
    <property type="entry name" value="cNMP_binding"/>
    <property type="match status" value="2"/>
</dbReference>
<dbReference type="GO" id="GO:0005829">
    <property type="term" value="C:cytosol"/>
    <property type="evidence" value="ECO:0007669"/>
    <property type="project" value="TreeGrafter"/>
</dbReference>
<evidence type="ECO:0000313" key="3">
    <source>
        <dbReference type="Proteomes" id="UP000011663"/>
    </source>
</evidence>
<dbReference type="OrthoDB" id="305859at2"/>
<evidence type="ECO:0000259" key="1">
    <source>
        <dbReference type="PROSITE" id="PS50042"/>
    </source>
</evidence>
<comment type="caution">
    <text evidence="2">The sequence shown here is derived from an EMBL/GenBank/DDBJ whole genome shotgun (WGS) entry which is preliminary data.</text>
</comment>
<dbReference type="InterPro" id="IPR014710">
    <property type="entry name" value="RmlC-like_jellyroll"/>
</dbReference>
<dbReference type="PANTHER" id="PTHR24567:SF26">
    <property type="entry name" value="REGULATORY PROTEIN YEIL"/>
    <property type="match status" value="1"/>
</dbReference>
<dbReference type="AlphaFoldDB" id="A0A2U4F9Z9"/>
<accession>A0A2U4F9Z9</accession>
<dbReference type="EMBL" id="ALNZ01000034">
    <property type="protein sequence ID" value="EKV56124.1"/>
    <property type="molecule type" value="Genomic_DNA"/>
</dbReference>
<proteinExistence type="predicted"/>
<dbReference type="Proteomes" id="UP000011663">
    <property type="component" value="Unassembled WGS sequence"/>
</dbReference>
<feature type="domain" description="Cyclic nucleotide-binding" evidence="1">
    <location>
        <begin position="9"/>
        <end position="88"/>
    </location>
</feature>
<dbReference type="CDD" id="cd00038">
    <property type="entry name" value="CAP_ED"/>
    <property type="match status" value="2"/>
</dbReference>